<protein>
    <submittedName>
        <fullName evidence="1">Uncharacterized protein</fullName>
    </submittedName>
</protein>
<dbReference type="OrthoDB" id="3252971at2759"/>
<keyword evidence="2" id="KW-1185">Reference proteome</keyword>
<dbReference type="EMBL" id="KN834772">
    <property type="protein sequence ID" value="KIK61244.1"/>
    <property type="molecule type" value="Genomic_DNA"/>
</dbReference>
<accession>A0A0D0CF87</accession>
<evidence type="ECO:0000313" key="2">
    <source>
        <dbReference type="Proteomes" id="UP000053593"/>
    </source>
</evidence>
<proteinExistence type="predicted"/>
<reference evidence="1 2" key="1">
    <citation type="submission" date="2014-04" db="EMBL/GenBank/DDBJ databases">
        <title>Evolutionary Origins and Diversification of the Mycorrhizal Mutualists.</title>
        <authorList>
            <consortium name="DOE Joint Genome Institute"/>
            <consortium name="Mycorrhizal Genomics Consortium"/>
            <person name="Kohler A."/>
            <person name="Kuo A."/>
            <person name="Nagy L.G."/>
            <person name="Floudas D."/>
            <person name="Copeland A."/>
            <person name="Barry K.W."/>
            <person name="Cichocki N."/>
            <person name="Veneault-Fourrey C."/>
            <person name="LaButti K."/>
            <person name="Lindquist E.A."/>
            <person name="Lipzen A."/>
            <person name="Lundell T."/>
            <person name="Morin E."/>
            <person name="Murat C."/>
            <person name="Riley R."/>
            <person name="Ohm R."/>
            <person name="Sun H."/>
            <person name="Tunlid A."/>
            <person name="Henrissat B."/>
            <person name="Grigoriev I.V."/>
            <person name="Hibbett D.S."/>
            <person name="Martin F."/>
        </authorList>
    </citation>
    <scope>NUCLEOTIDE SEQUENCE [LARGE SCALE GENOMIC DNA]</scope>
    <source>
        <strain evidence="1 2">FD-317 M1</strain>
    </source>
</reference>
<organism evidence="1 2">
    <name type="scientific">Collybiopsis luxurians FD-317 M1</name>
    <dbReference type="NCBI Taxonomy" id="944289"/>
    <lineage>
        <taxon>Eukaryota</taxon>
        <taxon>Fungi</taxon>
        <taxon>Dikarya</taxon>
        <taxon>Basidiomycota</taxon>
        <taxon>Agaricomycotina</taxon>
        <taxon>Agaricomycetes</taxon>
        <taxon>Agaricomycetidae</taxon>
        <taxon>Agaricales</taxon>
        <taxon>Marasmiineae</taxon>
        <taxon>Omphalotaceae</taxon>
        <taxon>Collybiopsis</taxon>
        <taxon>Collybiopsis luxurians</taxon>
    </lineage>
</organism>
<gene>
    <name evidence="1" type="ORF">GYMLUDRAFT_43306</name>
</gene>
<evidence type="ECO:0000313" key="1">
    <source>
        <dbReference type="EMBL" id="KIK61244.1"/>
    </source>
</evidence>
<feature type="non-terminal residue" evidence="1">
    <location>
        <position position="1"/>
    </location>
</feature>
<name>A0A0D0CF87_9AGAR</name>
<dbReference type="HOGENOM" id="CLU_040066_0_0_1"/>
<dbReference type="AlphaFoldDB" id="A0A0D0CF87"/>
<dbReference type="Proteomes" id="UP000053593">
    <property type="component" value="Unassembled WGS sequence"/>
</dbReference>
<sequence>MKLMENILIWILDELKRPTAGTPKLKWGEETTRLGPTMIVAAELPLEKAPRGQHPLELPKGVIPFFPPVIKNPDLKPGGMTNVAAYLQLSEQKTIDYRSAGRKHGATVTDMMLALFALATVESELHIALKDGLSPQTREIHLTPYEQSTHFLVAVFFMNHRHKLPGAYKELENGALLLGTEGPSLLYDMLKIKDAIQFDRQEMKITRNSKAVWEVVKMCHEAARACPSDWNAVYQREVNREFVLDQGLHKNSDYHMRVAFQSSIGDYKTMDILNDFVPGKGALARDLAITQIFHNIRCTHPLIVPICWTYADKMSFSWATARKWQTQEELDLHVRIFQEWMDILIESTA</sequence>